<protein>
    <submittedName>
        <fullName evidence="2">Major tail protein</fullName>
    </submittedName>
</protein>
<dbReference type="InterPro" id="IPR008964">
    <property type="entry name" value="Invasin/intimin_cell_adhesion"/>
</dbReference>
<proteinExistence type="predicted"/>
<dbReference type="InterPro" id="IPR003343">
    <property type="entry name" value="Big_2"/>
</dbReference>
<evidence type="ECO:0000313" key="2">
    <source>
        <dbReference type="EMBL" id="WDQ45538.1"/>
    </source>
</evidence>
<dbReference type="Gene3D" id="2.60.40.1080">
    <property type="match status" value="1"/>
</dbReference>
<sequence>MADIYLAGVATVDLFDGQELFSTAKTLVDSSVSLNVSLEEIRAGQGAKLYGKYAHSSVMDITLTDAMFRLEYIAKNVGGEISIGGTATFNEQVTVTTPGSIEVTNTPAAFGTYGTVGWYKKPTDSVWTSGVFSGKTLTIAGATVGEIYCVKYVNTYDSMRQLVVNANFIPATVHAVMTASLFQGNSNNPNDANTTKIGEVQIDIPRLMLSGAQDITMNMTGAAQTPLTGSALASSSTESCEDDAIYGTIKEIINGSNWMDDAYALAITPPDIELTIGEKETIGAYALIRNASPKKVSPTQLTFTSAATATATVSNTGEVSGVAAGKTTINVTLTAKPTVEGFANITVA</sequence>
<dbReference type="EMBL" id="OQ326496">
    <property type="protein sequence ID" value="WDQ45538.1"/>
    <property type="molecule type" value="Genomic_DNA"/>
</dbReference>
<accession>A0AAT9TVT3</accession>
<dbReference type="SUPFAM" id="SSF49373">
    <property type="entry name" value="Invasin/intimin cell-adhesion fragments"/>
    <property type="match status" value="1"/>
</dbReference>
<dbReference type="Pfam" id="PF02368">
    <property type="entry name" value="Big_2"/>
    <property type="match status" value="1"/>
</dbReference>
<feature type="domain" description="BIG2" evidence="1">
    <location>
        <begin position="277"/>
        <end position="334"/>
    </location>
</feature>
<evidence type="ECO:0000259" key="1">
    <source>
        <dbReference type="Pfam" id="PF02368"/>
    </source>
</evidence>
<reference evidence="2" key="2">
    <citation type="journal article" date="2024" name="Heliyon">
        <title>Complete genome sequence of the novel virulent phage PMBT24 infecting Enterocloster bolteae from the human gut.</title>
        <authorList>
            <person name="Sprotte S."/>
            <person name="Brinks E."/>
            <person name="Neve H."/>
            <person name="Franz C.M.A.P."/>
        </authorList>
    </citation>
    <scope>NUCLEOTIDE SEQUENCE</scope>
</reference>
<reference evidence="2" key="1">
    <citation type="submission" date="2023-01" db="EMBL/GenBank/DDBJ databases">
        <authorList>
            <person name="Sprotte S."/>
            <person name="Brinks E."/>
        </authorList>
    </citation>
    <scope>NUCLEOTIDE SEQUENCE</scope>
</reference>
<organism evidence="2">
    <name type="scientific">Enterocloster phage PMBT24</name>
    <dbReference type="NCBI Taxonomy" id="3025413"/>
    <lineage>
        <taxon>Viruses</taxon>
        <taxon>Duplodnaviria</taxon>
        <taxon>Heunggongvirae</taxon>
        <taxon>Uroviricota</taxon>
        <taxon>Caudoviricetes</taxon>
    </lineage>
</organism>
<name>A0AAT9TVT3_9CAUD</name>